<dbReference type="AlphaFoldDB" id="A0AAV7CUF3"/>
<proteinExistence type="predicted"/>
<gene>
    <name evidence="1" type="ORF">GDO81_006093</name>
</gene>
<evidence type="ECO:0000313" key="2">
    <source>
        <dbReference type="Proteomes" id="UP000824782"/>
    </source>
</evidence>
<dbReference type="EMBL" id="WNYA01000002">
    <property type="protein sequence ID" value="KAG8588763.1"/>
    <property type="molecule type" value="Genomic_DNA"/>
</dbReference>
<sequence>MHVKYCLIPMQYQTNAKKSQKKCIQSKIPFPLLLWGCINGHKLVAKGALCCMVSTCTVPWLQELATCSDHFSCSPVR</sequence>
<reference evidence="1" key="1">
    <citation type="thesis" date="2020" institute="ProQuest LLC" country="789 East Eisenhower Parkway, Ann Arbor, MI, USA">
        <title>Comparative Genomics and Chromosome Evolution.</title>
        <authorList>
            <person name="Mudd A.B."/>
        </authorList>
    </citation>
    <scope>NUCLEOTIDE SEQUENCE</scope>
    <source>
        <strain evidence="1">237g6f4</strain>
        <tissue evidence="1">Blood</tissue>
    </source>
</reference>
<keyword evidence="2" id="KW-1185">Reference proteome</keyword>
<organism evidence="1 2">
    <name type="scientific">Engystomops pustulosus</name>
    <name type="common">Tungara frog</name>
    <name type="synonym">Physalaemus pustulosus</name>
    <dbReference type="NCBI Taxonomy" id="76066"/>
    <lineage>
        <taxon>Eukaryota</taxon>
        <taxon>Metazoa</taxon>
        <taxon>Chordata</taxon>
        <taxon>Craniata</taxon>
        <taxon>Vertebrata</taxon>
        <taxon>Euteleostomi</taxon>
        <taxon>Amphibia</taxon>
        <taxon>Batrachia</taxon>
        <taxon>Anura</taxon>
        <taxon>Neobatrachia</taxon>
        <taxon>Hyloidea</taxon>
        <taxon>Leptodactylidae</taxon>
        <taxon>Leiuperinae</taxon>
        <taxon>Engystomops</taxon>
    </lineage>
</organism>
<name>A0AAV7CUF3_ENGPU</name>
<comment type="caution">
    <text evidence="1">The sequence shown here is derived from an EMBL/GenBank/DDBJ whole genome shotgun (WGS) entry which is preliminary data.</text>
</comment>
<protein>
    <submittedName>
        <fullName evidence="1">Uncharacterized protein</fullName>
    </submittedName>
</protein>
<evidence type="ECO:0000313" key="1">
    <source>
        <dbReference type="EMBL" id="KAG8588763.1"/>
    </source>
</evidence>
<accession>A0AAV7CUF3</accession>
<dbReference type="Proteomes" id="UP000824782">
    <property type="component" value="Unassembled WGS sequence"/>
</dbReference>